<evidence type="ECO:0000256" key="4">
    <source>
        <dbReference type="ARBA" id="ARBA00022723"/>
    </source>
</evidence>
<dbReference type="SUPFAM" id="SSF48576">
    <property type="entry name" value="Terpenoid synthases"/>
    <property type="match status" value="1"/>
</dbReference>
<protein>
    <recommendedName>
        <fullName evidence="9">Geranylgeranyl pyrophosphate synthase</fullName>
    </recommendedName>
</protein>
<keyword evidence="5" id="KW-0460">Magnesium</keyword>
<comment type="caution">
    <text evidence="7">The sequence shown here is derived from an EMBL/GenBank/DDBJ whole genome shotgun (WGS) entry which is preliminary data.</text>
</comment>
<dbReference type="InterPro" id="IPR033749">
    <property type="entry name" value="Polyprenyl_synt_CS"/>
</dbReference>
<keyword evidence="3 6" id="KW-0808">Transferase</keyword>
<evidence type="ECO:0000313" key="8">
    <source>
        <dbReference type="Proteomes" id="UP001501645"/>
    </source>
</evidence>
<gene>
    <name evidence="7" type="ORF">GCM10023351_18040</name>
</gene>
<dbReference type="PANTHER" id="PTHR12001">
    <property type="entry name" value="GERANYLGERANYL PYROPHOSPHATE SYNTHASE"/>
    <property type="match status" value="1"/>
</dbReference>
<dbReference type="InterPro" id="IPR008949">
    <property type="entry name" value="Isoprenoid_synthase_dom_sf"/>
</dbReference>
<evidence type="ECO:0008006" key="9">
    <source>
        <dbReference type="Google" id="ProtNLM"/>
    </source>
</evidence>
<reference evidence="8" key="1">
    <citation type="journal article" date="2019" name="Int. J. Syst. Evol. Microbiol.">
        <title>The Global Catalogue of Microorganisms (GCM) 10K type strain sequencing project: providing services to taxonomists for standard genome sequencing and annotation.</title>
        <authorList>
            <consortium name="The Broad Institute Genomics Platform"/>
            <consortium name="The Broad Institute Genome Sequencing Center for Infectious Disease"/>
            <person name="Wu L."/>
            <person name="Ma J."/>
        </authorList>
    </citation>
    <scope>NUCLEOTIDE SEQUENCE [LARGE SCALE GENOMIC DNA]</scope>
    <source>
        <strain evidence="8">JCM 18537</strain>
    </source>
</reference>
<dbReference type="PROSITE" id="PS00723">
    <property type="entry name" value="POLYPRENYL_SYNTHASE_1"/>
    <property type="match status" value="1"/>
</dbReference>
<dbReference type="Pfam" id="PF00348">
    <property type="entry name" value="polyprenyl_synt"/>
    <property type="match status" value="1"/>
</dbReference>
<accession>A0ABP9A5B4</accession>
<keyword evidence="8" id="KW-1185">Reference proteome</keyword>
<evidence type="ECO:0000313" key="7">
    <source>
        <dbReference type="EMBL" id="GAA4774031.1"/>
    </source>
</evidence>
<dbReference type="InterPro" id="IPR000092">
    <property type="entry name" value="Polyprenyl_synt"/>
</dbReference>
<dbReference type="Gene3D" id="1.10.600.10">
    <property type="entry name" value="Farnesyl Diphosphate Synthase"/>
    <property type="match status" value="1"/>
</dbReference>
<dbReference type="Proteomes" id="UP001501645">
    <property type="component" value="Unassembled WGS sequence"/>
</dbReference>
<dbReference type="PANTHER" id="PTHR12001:SF85">
    <property type="entry name" value="SHORT CHAIN ISOPRENYL DIPHOSPHATE SYNTHASE"/>
    <property type="match status" value="1"/>
</dbReference>
<comment type="similarity">
    <text evidence="2 6">Belongs to the FPP/GGPP synthase family.</text>
</comment>
<proteinExistence type="inferred from homology"/>
<dbReference type="SFLD" id="SFLDS00005">
    <property type="entry name" value="Isoprenoid_Synthase_Type_I"/>
    <property type="match status" value="1"/>
</dbReference>
<comment type="cofactor">
    <cofactor evidence="1">
        <name>Mg(2+)</name>
        <dbReference type="ChEBI" id="CHEBI:18420"/>
    </cofactor>
</comment>
<keyword evidence="4" id="KW-0479">Metal-binding</keyword>
<evidence type="ECO:0000256" key="5">
    <source>
        <dbReference type="ARBA" id="ARBA00022842"/>
    </source>
</evidence>
<dbReference type="RefSeq" id="WP_345438290.1">
    <property type="nucleotide sequence ID" value="NZ_BAABKO010000003.1"/>
</dbReference>
<name>A0ABP9A5B4_9MICO</name>
<dbReference type="PROSITE" id="PS00444">
    <property type="entry name" value="POLYPRENYL_SYNTHASE_2"/>
    <property type="match status" value="1"/>
</dbReference>
<evidence type="ECO:0000256" key="3">
    <source>
        <dbReference type="ARBA" id="ARBA00022679"/>
    </source>
</evidence>
<organism evidence="7 8">
    <name type="scientific">Microbacterium gilvum</name>
    <dbReference type="NCBI Taxonomy" id="1336204"/>
    <lineage>
        <taxon>Bacteria</taxon>
        <taxon>Bacillati</taxon>
        <taxon>Actinomycetota</taxon>
        <taxon>Actinomycetes</taxon>
        <taxon>Micrococcales</taxon>
        <taxon>Microbacteriaceae</taxon>
        <taxon>Microbacterium</taxon>
    </lineage>
</organism>
<evidence type="ECO:0000256" key="2">
    <source>
        <dbReference type="ARBA" id="ARBA00006706"/>
    </source>
</evidence>
<evidence type="ECO:0000256" key="6">
    <source>
        <dbReference type="RuleBase" id="RU004466"/>
    </source>
</evidence>
<sequence>MTMSELTRRDAVDSVLDGFFATRIARAQALGGQSALLWRRVAASTQGGKRVRPRLVLAAHDALGGDDHRSAAIAAAAFEVLHTALLLHDDVLDGDLVRRGRPNLAGEFAAAALDAGLGPDAATAWGEASGLLAGDLLLSGVHTLLAGIESPARADIHEIVDECLLQTAAGEHADVGFALGAVEARSADIARMMEQKTAAYSFSAPLRTGAALAGGGADLDAALDRIGADLGFLYQLRDDVLGVFGVEHRTGKTAMGDLREGKRTLLIAFAAEHPAWRAVEHLFGRRALEPDDADRLRAALVASGAAGEIERLIVEQREQVEAGIRAAGLPAPLAAELGELARLCAERDA</sequence>
<evidence type="ECO:0000256" key="1">
    <source>
        <dbReference type="ARBA" id="ARBA00001946"/>
    </source>
</evidence>
<dbReference type="EMBL" id="BAABKO010000003">
    <property type="protein sequence ID" value="GAA4774031.1"/>
    <property type="molecule type" value="Genomic_DNA"/>
</dbReference>